<organism evidence="1">
    <name type="scientific">Arundo donax</name>
    <name type="common">Giant reed</name>
    <name type="synonym">Donax arundinaceus</name>
    <dbReference type="NCBI Taxonomy" id="35708"/>
    <lineage>
        <taxon>Eukaryota</taxon>
        <taxon>Viridiplantae</taxon>
        <taxon>Streptophyta</taxon>
        <taxon>Embryophyta</taxon>
        <taxon>Tracheophyta</taxon>
        <taxon>Spermatophyta</taxon>
        <taxon>Magnoliopsida</taxon>
        <taxon>Liliopsida</taxon>
        <taxon>Poales</taxon>
        <taxon>Poaceae</taxon>
        <taxon>PACMAD clade</taxon>
        <taxon>Arundinoideae</taxon>
        <taxon>Arundineae</taxon>
        <taxon>Arundo</taxon>
    </lineage>
</organism>
<dbReference type="EMBL" id="GBRH01227582">
    <property type="protein sequence ID" value="JAD70313.1"/>
    <property type="molecule type" value="Transcribed_RNA"/>
</dbReference>
<dbReference type="AlphaFoldDB" id="A0A0A9C768"/>
<name>A0A0A9C768_ARUDO</name>
<reference evidence="1" key="2">
    <citation type="journal article" date="2015" name="Data Brief">
        <title>Shoot transcriptome of the giant reed, Arundo donax.</title>
        <authorList>
            <person name="Barrero R.A."/>
            <person name="Guerrero F.D."/>
            <person name="Moolhuijzen P."/>
            <person name="Goolsby J.A."/>
            <person name="Tidwell J."/>
            <person name="Bellgard S.E."/>
            <person name="Bellgard M.I."/>
        </authorList>
    </citation>
    <scope>NUCLEOTIDE SEQUENCE</scope>
    <source>
        <tissue evidence="1">Shoot tissue taken approximately 20 cm above the soil surface</tissue>
    </source>
</reference>
<evidence type="ECO:0000313" key="1">
    <source>
        <dbReference type="EMBL" id="JAD70313.1"/>
    </source>
</evidence>
<protein>
    <submittedName>
        <fullName evidence="1">Uncharacterized protein</fullName>
    </submittedName>
</protein>
<proteinExistence type="predicted"/>
<accession>A0A0A9C768</accession>
<sequence length="63" mass="7085">MAYCSKKHRMTSGLIAFTKTCPHQLCRIKTTNIPSKALLHTSSKNIACTCILIHPCLMQKTEH</sequence>
<reference evidence="1" key="1">
    <citation type="submission" date="2014-09" db="EMBL/GenBank/DDBJ databases">
        <authorList>
            <person name="Magalhaes I.L.F."/>
            <person name="Oliveira U."/>
            <person name="Santos F.R."/>
            <person name="Vidigal T.H.D.A."/>
            <person name="Brescovit A.D."/>
            <person name="Santos A.J."/>
        </authorList>
    </citation>
    <scope>NUCLEOTIDE SEQUENCE</scope>
    <source>
        <tissue evidence="1">Shoot tissue taken approximately 20 cm above the soil surface</tissue>
    </source>
</reference>